<organism evidence="2 3">
    <name type="scientific">Neoarthrinium moseri</name>
    <dbReference type="NCBI Taxonomy" id="1658444"/>
    <lineage>
        <taxon>Eukaryota</taxon>
        <taxon>Fungi</taxon>
        <taxon>Dikarya</taxon>
        <taxon>Ascomycota</taxon>
        <taxon>Pezizomycotina</taxon>
        <taxon>Sordariomycetes</taxon>
        <taxon>Xylariomycetidae</taxon>
        <taxon>Amphisphaeriales</taxon>
        <taxon>Apiosporaceae</taxon>
        <taxon>Neoarthrinium</taxon>
    </lineage>
</organism>
<evidence type="ECO:0000256" key="1">
    <source>
        <dbReference type="SAM" id="MobiDB-lite"/>
    </source>
</evidence>
<reference evidence="2" key="1">
    <citation type="submission" date="2021-03" db="EMBL/GenBank/DDBJ databases">
        <title>Revisited historic fungal species revealed as producer of novel bioactive compounds through whole genome sequencing and comparative genomics.</title>
        <authorList>
            <person name="Vignolle G.A."/>
            <person name="Hochenegger N."/>
            <person name="Mach R.L."/>
            <person name="Mach-Aigner A.R."/>
            <person name="Javad Rahimi M."/>
            <person name="Salim K.A."/>
            <person name="Chan C.M."/>
            <person name="Lim L.B.L."/>
            <person name="Cai F."/>
            <person name="Druzhinina I.S."/>
            <person name="U'Ren J.M."/>
            <person name="Derntl C."/>
        </authorList>
    </citation>
    <scope>NUCLEOTIDE SEQUENCE</scope>
    <source>
        <strain evidence="2">TUCIM 5799</strain>
    </source>
</reference>
<comment type="caution">
    <text evidence="2">The sequence shown here is derived from an EMBL/GenBank/DDBJ whole genome shotgun (WGS) entry which is preliminary data.</text>
</comment>
<dbReference type="Proteomes" id="UP000829685">
    <property type="component" value="Unassembled WGS sequence"/>
</dbReference>
<evidence type="ECO:0000313" key="2">
    <source>
        <dbReference type="EMBL" id="KAI1881176.1"/>
    </source>
</evidence>
<feature type="region of interest" description="Disordered" evidence="1">
    <location>
        <begin position="35"/>
        <end position="64"/>
    </location>
</feature>
<protein>
    <submittedName>
        <fullName evidence="2">Uncharacterized protein</fullName>
    </submittedName>
</protein>
<sequence length="150" mass="16314">MAADELMARGLSLSATPRWRRAPADLTSFDAWVQSGRRSRGDEATRSRQEDDTRPVWAGKQQRWGPGQWSTVMVQVPGDADDAPLCALVTGVRRGAQVMMGRRGVVGVYCVATAPDSYPGLCQAAHSWVLGGRIYSSSPGDTIMEFSPSW</sequence>
<accession>A0A9Q0AV57</accession>
<feature type="compositionally biased region" description="Basic and acidic residues" evidence="1">
    <location>
        <begin position="39"/>
        <end position="54"/>
    </location>
</feature>
<gene>
    <name evidence="2" type="ORF">JX265_000002</name>
</gene>
<evidence type="ECO:0000313" key="3">
    <source>
        <dbReference type="Proteomes" id="UP000829685"/>
    </source>
</evidence>
<dbReference type="AlphaFoldDB" id="A0A9Q0AV57"/>
<proteinExistence type="predicted"/>
<dbReference type="EMBL" id="JAFIMR010000001">
    <property type="protein sequence ID" value="KAI1881176.1"/>
    <property type="molecule type" value="Genomic_DNA"/>
</dbReference>
<name>A0A9Q0AV57_9PEZI</name>
<keyword evidence="3" id="KW-1185">Reference proteome</keyword>